<dbReference type="AlphaFoldDB" id="A0A0F9IBD9"/>
<dbReference type="PROSITE" id="PS51257">
    <property type="entry name" value="PROKAR_LIPOPROTEIN"/>
    <property type="match status" value="1"/>
</dbReference>
<feature type="transmembrane region" description="Helical" evidence="1">
    <location>
        <begin position="162"/>
        <end position="182"/>
    </location>
</feature>
<proteinExistence type="predicted"/>
<protein>
    <submittedName>
        <fullName evidence="2">Uncharacterized protein</fullName>
    </submittedName>
</protein>
<dbReference type="EMBL" id="LAZR01014544">
    <property type="protein sequence ID" value="KKM17014.1"/>
    <property type="molecule type" value="Genomic_DNA"/>
</dbReference>
<reference evidence="2" key="1">
    <citation type="journal article" date="2015" name="Nature">
        <title>Complex archaea that bridge the gap between prokaryotes and eukaryotes.</title>
        <authorList>
            <person name="Spang A."/>
            <person name="Saw J.H."/>
            <person name="Jorgensen S.L."/>
            <person name="Zaremba-Niedzwiedzka K."/>
            <person name="Martijn J."/>
            <person name="Lind A.E."/>
            <person name="van Eijk R."/>
            <person name="Schleper C."/>
            <person name="Guy L."/>
            <person name="Ettema T.J."/>
        </authorList>
    </citation>
    <scope>NUCLEOTIDE SEQUENCE</scope>
</reference>
<organism evidence="2">
    <name type="scientific">marine sediment metagenome</name>
    <dbReference type="NCBI Taxonomy" id="412755"/>
    <lineage>
        <taxon>unclassified sequences</taxon>
        <taxon>metagenomes</taxon>
        <taxon>ecological metagenomes</taxon>
    </lineage>
</organism>
<evidence type="ECO:0000313" key="2">
    <source>
        <dbReference type="EMBL" id="KKM17014.1"/>
    </source>
</evidence>
<keyword evidence="1" id="KW-0472">Membrane</keyword>
<evidence type="ECO:0000256" key="1">
    <source>
        <dbReference type="SAM" id="Phobius"/>
    </source>
</evidence>
<accession>A0A0F9IBD9</accession>
<gene>
    <name evidence="2" type="ORF">LCGC14_1680000</name>
</gene>
<name>A0A0F9IBD9_9ZZZZ</name>
<sequence length="282" mass="31843">MKMKYKIISTLFISCFLLLLASGCGDENDSVVVIPSVSSSLLTVKPITIGDPIDIALTIYHNKNSEVVFPNESDSFLPFTLRTMDIKQKKIKGKSYKTMVFYTVTLFQTGKYLLHPIEVRVGDTALKTEPIEIAILSVIPKNEDNPDLKDIVPPYPARANPVTVAIILLSIMGGAAIIYVLLRIFKKKKGKKQGHTYTETAIDPFQYSMNELNIIKTAYENNKKNAKQTYSGVSFILKFFLGNALKIDALQMTTREFRRHVRKADKVPIQSYKRHPGFDHHN</sequence>
<comment type="caution">
    <text evidence="2">The sequence shown here is derived from an EMBL/GenBank/DDBJ whole genome shotgun (WGS) entry which is preliminary data.</text>
</comment>
<keyword evidence="1" id="KW-1133">Transmembrane helix</keyword>
<keyword evidence="1" id="KW-0812">Transmembrane</keyword>